<evidence type="ECO:0000313" key="15">
    <source>
        <dbReference type="EMBL" id="AHC73413.1"/>
    </source>
</evidence>
<evidence type="ECO:0000256" key="9">
    <source>
        <dbReference type="ARBA" id="ARBA00023310"/>
    </source>
</evidence>
<keyword evidence="3 13" id="KW-0138">CF(0)</keyword>
<evidence type="ECO:0000256" key="14">
    <source>
        <dbReference type="SAM" id="Phobius"/>
    </source>
</evidence>
<reference evidence="15 16" key="1">
    <citation type="journal article" date="2013" name="PLoS ONE">
        <title>Bacterial endosymbiosis in a chordate host: long-term co-evolution and conservation of secondary metabolism.</title>
        <authorList>
            <person name="Kwan J.C."/>
            <person name="Schmidt E.W."/>
        </authorList>
    </citation>
    <scope>NUCLEOTIDE SEQUENCE [LARGE SCALE GENOMIC DNA]</scope>
    <source>
        <strain evidence="16">faulkneri L5</strain>
    </source>
</reference>
<evidence type="ECO:0000256" key="7">
    <source>
        <dbReference type="ARBA" id="ARBA00023065"/>
    </source>
</evidence>
<evidence type="ECO:0000256" key="5">
    <source>
        <dbReference type="ARBA" id="ARBA00022781"/>
    </source>
</evidence>
<keyword evidence="5 13" id="KW-0375">Hydrogen ion transport</keyword>
<comment type="similarity">
    <text evidence="1 13">Belongs to the ATPase B chain family.</text>
</comment>
<dbReference type="eggNOG" id="COG0711">
    <property type="taxonomic scope" value="Bacteria"/>
</dbReference>
<comment type="subcellular location">
    <subcellularLocation>
        <location evidence="12">Endomembrane system</location>
        <topology evidence="12">Single-pass membrane protein</topology>
    </subcellularLocation>
</comment>
<dbReference type="GO" id="GO:0046961">
    <property type="term" value="F:proton-transporting ATPase activity, rotational mechanism"/>
    <property type="evidence" value="ECO:0007669"/>
    <property type="project" value="TreeGrafter"/>
</dbReference>
<dbReference type="Proteomes" id="UP000018700">
    <property type="component" value="Chromosome"/>
</dbReference>
<evidence type="ECO:0000256" key="8">
    <source>
        <dbReference type="ARBA" id="ARBA00023136"/>
    </source>
</evidence>
<evidence type="ECO:0000256" key="4">
    <source>
        <dbReference type="ARBA" id="ARBA00022692"/>
    </source>
</evidence>
<evidence type="ECO:0000256" key="12">
    <source>
        <dbReference type="ARBA" id="ARBA00037847"/>
    </source>
</evidence>
<keyword evidence="6 14" id="KW-1133">Transmembrane helix</keyword>
<sequence length="200" mass="22582">MIVSKIIYYLRNLWLVALSGIAYKLPAWAASKKQSDSSGLPQFDTSTYSSQIFWLIISFLLFYFIMSTKAIPRIAFVLRERQKRIEGDINKANSLREEADEIRIKYERFLAESRSQANEIICNSINQIANQRAHAKEALKSSEKIKSAEAIIIEQKTKALNSLDFVACEAAAAATRKLIGTQISKSKVTKVVTAIMRKNT</sequence>
<dbReference type="STRING" id="1401328.P856_177"/>
<dbReference type="Pfam" id="PF00430">
    <property type="entry name" value="ATP-synt_B"/>
    <property type="match status" value="1"/>
</dbReference>
<keyword evidence="8 14" id="KW-0472">Membrane</keyword>
<feature type="transmembrane region" description="Helical" evidence="14">
    <location>
        <begin position="12"/>
        <end position="31"/>
    </location>
</feature>
<evidence type="ECO:0000256" key="2">
    <source>
        <dbReference type="ARBA" id="ARBA00022448"/>
    </source>
</evidence>
<dbReference type="PANTHER" id="PTHR33445:SF1">
    <property type="entry name" value="ATP SYNTHASE SUBUNIT B"/>
    <property type="match status" value="1"/>
</dbReference>
<protein>
    <submittedName>
        <fullName evidence="15">H+-transporting two-sector ATPase, B/B' subunit</fullName>
    </submittedName>
</protein>
<keyword evidence="2 13" id="KW-0813">Transport</keyword>
<keyword evidence="7 13" id="KW-0406">Ion transport</keyword>
<comment type="function">
    <text evidence="10">F(1)F(0) ATP synthase produces ATP from ADP in the presence of a proton or sodium gradient. F-type ATPases consist of two structural domains, F(1) containing the extramembraneous catalytic core and F(0) containing the membrane proton channel, linked together by a central stalk and a peripheral stalk. During catalysis, ATP synthesis in the catalytic domain of F(1) is coupled via a rotary mechanism of the central stalk subunits to proton translocation.</text>
</comment>
<keyword evidence="16" id="KW-1185">Reference proteome</keyword>
<evidence type="ECO:0000256" key="3">
    <source>
        <dbReference type="ARBA" id="ARBA00022547"/>
    </source>
</evidence>
<dbReference type="InterPro" id="IPR002146">
    <property type="entry name" value="ATP_synth_b/b'su_bac/chlpt"/>
</dbReference>
<dbReference type="CDD" id="cd06503">
    <property type="entry name" value="ATP-synt_Fo_b"/>
    <property type="match status" value="1"/>
</dbReference>
<evidence type="ECO:0000313" key="16">
    <source>
        <dbReference type="Proteomes" id="UP000018700"/>
    </source>
</evidence>
<keyword evidence="9" id="KW-0066">ATP synthesis</keyword>
<dbReference type="GO" id="GO:0015986">
    <property type="term" value="P:proton motive force-driven ATP synthesis"/>
    <property type="evidence" value="ECO:0007669"/>
    <property type="project" value="InterPro"/>
</dbReference>
<dbReference type="AlphaFoldDB" id="V9TUP9"/>
<dbReference type="EMBL" id="CP006745">
    <property type="protein sequence ID" value="AHC73413.1"/>
    <property type="molecule type" value="Genomic_DNA"/>
</dbReference>
<dbReference type="PANTHER" id="PTHR33445">
    <property type="entry name" value="ATP SYNTHASE SUBUNIT B', CHLOROPLASTIC"/>
    <property type="match status" value="1"/>
</dbReference>
<keyword evidence="4 13" id="KW-0812">Transmembrane</keyword>
<dbReference type="RefSeq" id="WP_025300296.1">
    <property type="nucleotide sequence ID" value="NZ_CP006745.1"/>
</dbReference>
<dbReference type="InterPro" id="IPR050059">
    <property type="entry name" value="ATP_synthase_B_chain"/>
</dbReference>
<dbReference type="OrthoDB" id="9805716at2"/>
<evidence type="ECO:0000256" key="6">
    <source>
        <dbReference type="ARBA" id="ARBA00022989"/>
    </source>
</evidence>
<feature type="transmembrane region" description="Helical" evidence="14">
    <location>
        <begin position="51"/>
        <end position="71"/>
    </location>
</feature>
<proteinExistence type="inferred from homology"/>
<organism evidence="15 16">
    <name type="scientific">Candidatus Endolissoclinum faulkneri L5</name>
    <dbReference type="NCBI Taxonomy" id="1401328"/>
    <lineage>
        <taxon>Bacteria</taxon>
        <taxon>Pseudomonadati</taxon>
        <taxon>Pseudomonadota</taxon>
        <taxon>Alphaproteobacteria</taxon>
        <taxon>Rhodospirillales</taxon>
        <taxon>Rhodospirillaceae</taxon>
        <taxon>Candidatus Endolissoclinum</taxon>
    </lineage>
</organism>
<dbReference type="GO" id="GO:0045259">
    <property type="term" value="C:proton-transporting ATP synthase complex"/>
    <property type="evidence" value="ECO:0007669"/>
    <property type="project" value="UniProtKB-KW"/>
</dbReference>
<dbReference type="GO" id="GO:0012505">
    <property type="term" value="C:endomembrane system"/>
    <property type="evidence" value="ECO:0007669"/>
    <property type="project" value="UniProtKB-SubCell"/>
</dbReference>
<dbReference type="KEGG" id="efk:P856_177"/>
<evidence type="ECO:0000256" key="11">
    <source>
        <dbReference type="ARBA" id="ARBA00025614"/>
    </source>
</evidence>
<evidence type="ECO:0000256" key="10">
    <source>
        <dbReference type="ARBA" id="ARBA00025198"/>
    </source>
</evidence>
<name>V9TUP9_9PROT</name>
<gene>
    <name evidence="15" type="ORF">P856_177</name>
</gene>
<comment type="function">
    <text evidence="11">Component of the F(0) channel, it forms part of the peripheral stalk, linking F(1) to F(0). The b'-subunit is a diverged and duplicated form of b found in plants and photosynthetic bacteria.</text>
</comment>
<evidence type="ECO:0000256" key="13">
    <source>
        <dbReference type="RuleBase" id="RU003848"/>
    </source>
</evidence>
<dbReference type="HOGENOM" id="CLU_079215_1_2_5"/>
<accession>V9TUP9</accession>
<evidence type="ECO:0000256" key="1">
    <source>
        <dbReference type="ARBA" id="ARBA00005513"/>
    </source>
</evidence>